<organism evidence="2 3">
    <name type="scientific">Vibrio eleionomae</name>
    <dbReference type="NCBI Taxonomy" id="2653505"/>
    <lineage>
        <taxon>Bacteria</taxon>
        <taxon>Pseudomonadati</taxon>
        <taxon>Pseudomonadota</taxon>
        <taxon>Gammaproteobacteria</taxon>
        <taxon>Vibrionales</taxon>
        <taxon>Vibrionaceae</taxon>
        <taxon>Vibrio</taxon>
    </lineage>
</organism>
<accession>A0A7X4RSS8</accession>
<dbReference type="EMBL" id="WEKT01000002">
    <property type="protein sequence ID" value="MZI92016.1"/>
    <property type="molecule type" value="Genomic_DNA"/>
</dbReference>
<dbReference type="GO" id="GO:0051536">
    <property type="term" value="F:iron-sulfur cluster binding"/>
    <property type="evidence" value="ECO:0007669"/>
    <property type="project" value="InterPro"/>
</dbReference>
<dbReference type="InterPro" id="IPR036010">
    <property type="entry name" value="2Fe-2S_ferredoxin-like_sf"/>
</dbReference>
<dbReference type="Gene3D" id="3.10.20.440">
    <property type="entry name" value="2Fe-2S iron-sulphur cluster binding domain, sarcosine oxidase, alpha subunit, N-terminal domain"/>
    <property type="match status" value="1"/>
</dbReference>
<dbReference type="RefSeq" id="WP_161153325.1">
    <property type="nucleotide sequence ID" value="NZ_WEKT01000002.1"/>
</dbReference>
<evidence type="ECO:0000256" key="1">
    <source>
        <dbReference type="ARBA" id="ARBA00023002"/>
    </source>
</evidence>
<keyword evidence="1" id="KW-0560">Oxidoreductase</keyword>
<sequence length="114" mass="13053">MDKPHWHEEGNTIIMHRVQELDRTPIVFSFDGQDITGFEGDSILIAILTRFPYLRKNEFSHQPRSGFCLMGACQECWVWDQQGERIRSCSTPLQAGMELFSTSPVIQGEPAHES</sequence>
<comment type="caution">
    <text evidence="2">The sequence shown here is derived from an EMBL/GenBank/DDBJ whole genome shotgun (WGS) entry which is preliminary data.</text>
</comment>
<gene>
    <name evidence="2" type="ORF">F9817_02205</name>
</gene>
<keyword evidence="3" id="KW-1185">Reference proteome</keyword>
<reference evidence="2 3" key="1">
    <citation type="submission" date="2019-10" db="EMBL/GenBank/DDBJ databases">
        <title>Vibrio sp. nov. isolated from a shrimp pond.</title>
        <authorList>
            <person name="Gomez-Gil B."/>
            <person name="Enciso-Ibarra J."/>
            <person name="Enciso-Ibarra K."/>
            <person name="Bolan-Mejia C."/>
        </authorList>
    </citation>
    <scope>NUCLEOTIDE SEQUENCE [LARGE SCALE GENOMIC DNA]</scope>
    <source>
        <strain evidence="2 3">CAIM 722</strain>
    </source>
</reference>
<evidence type="ECO:0000313" key="3">
    <source>
        <dbReference type="Proteomes" id="UP000462621"/>
    </source>
</evidence>
<dbReference type="GO" id="GO:0016491">
    <property type="term" value="F:oxidoreductase activity"/>
    <property type="evidence" value="ECO:0007669"/>
    <property type="project" value="UniProtKB-KW"/>
</dbReference>
<dbReference type="Proteomes" id="UP000462621">
    <property type="component" value="Unassembled WGS sequence"/>
</dbReference>
<dbReference type="AlphaFoldDB" id="A0A7X4RSS8"/>
<dbReference type="SUPFAM" id="SSF54292">
    <property type="entry name" value="2Fe-2S ferredoxin-like"/>
    <property type="match status" value="1"/>
</dbReference>
<evidence type="ECO:0000313" key="2">
    <source>
        <dbReference type="EMBL" id="MZI92016.1"/>
    </source>
</evidence>
<protein>
    <submittedName>
        <fullName evidence="2">(2Fe-2S)-binding protein</fullName>
    </submittedName>
</protein>
<name>A0A7X4RSS8_9VIBR</name>
<dbReference type="Pfam" id="PF13510">
    <property type="entry name" value="Fer2_4"/>
    <property type="match status" value="1"/>
</dbReference>
<dbReference type="InterPro" id="IPR042204">
    <property type="entry name" value="2Fe-2S-bd_N"/>
</dbReference>
<proteinExistence type="predicted"/>